<dbReference type="GO" id="GO:0009236">
    <property type="term" value="P:cobalamin biosynthetic process"/>
    <property type="evidence" value="ECO:0007669"/>
    <property type="project" value="UniProtKB-UniRule"/>
</dbReference>
<dbReference type="Pfam" id="PF02277">
    <property type="entry name" value="DBI_PRT"/>
    <property type="match status" value="1"/>
</dbReference>
<dbReference type="PANTHER" id="PTHR43463">
    <property type="entry name" value="NICOTINATE-NUCLEOTIDE--DIMETHYLBENZIMIDAZOLE PHOSPHORIBOSYLTRANSFERASE"/>
    <property type="match status" value="1"/>
</dbReference>
<evidence type="ECO:0000256" key="7">
    <source>
        <dbReference type="ARBA" id="ARBA00022679"/>
    </source>
</evidence>
<dbReference type="GO" id="GO:0008939">
    <property type="term" value="F:nicotinate-nucleotide-dimethylbenzimidazole phosphoribosyltransferase activity"/>
    <property type="evidence" value="ECO:0007669"/>
    <property type="project" value="UniProtKB-UniRule"/>
</dbReference>
<evidence type="ECO:0000256" key="3">
    <source>
        <dbReference type="ARBA" id="ARBA00011991"/>
    </source>
</evidence>
<evidence type="ECO:0000256" key="4">
    <source>
        <dbReference type="ARBA" id="ARBA00015486"/>
    </source>
</evidence>
<dbReference type="PANTHER" id="PTHR43463:SF1">
    <property type="entry name" value="NICOTINATE-NUCLEOTIDE--DIMETHYLBENZIMIDAZOLE PHOSPHORIBOSYLTRANSFERASE"/>
    <property type="match status" value="1"/>
</dbReference>
<reference evidence="11 12" key="1">
    <citation type="journal article" date="2015" name="Stand. Genomic Sci.">
        <title>Genomic Encyclopedia of Bacterial and Archaeal Type Strains, Phase III: the genomes of soil and plant-associated and newly described type strains.</title>
        <authorList>
            <person name="Whitman W.B."/>
            <person name="Woyke T."/>
            <person name="Klenk H.P."/>
            <person name="Zhou Y."/>
            <person name="Lilburn T.G."/>
            <person name="Beck B.J."/>
            <person name="De Vos P."/>
            <person name="Vandamme P."/>
            <person name="Eisen J.A."/>
            <person name="Garrity G."/>
            <person name="Hugenholtz P."/>
            <person name="Kyrpides N.C."/>
        </authorList>
    </citation>
    <scope>NUCLEOTIDE SEQUENCE [LARGE SCALE GENOMIC DNA]</scope>
    <source>
        <strain evidence="11 12">CGMCC 1.2546</strain>
    </source>
</reference>
<evidence type="ECO:0000313" key="12">
    <source>
        <dbReference type="Proteomes" id="UP000317122"/>
    </source>
</evidence>
<dbReference type="InterPro" id="IPR017846">
    <property type="entry name" value="Nict_dMeBzImd_PRibTrfase_bact"/>
</dbReference>
<comment type="function">
    <text evidence="10">Catalyzes the synthesis of alpha-ribazole-5'-phosphate from nicotinate mononucleotide (NAMN) and 5,6-dimethylbenzimidazole (DMB).</text>
</comment>
<dbReference type="SUPFAM" id="SSF52733">
    <property type="entry name" value="Nicotinate mononucleotide:5,6-dimethylbenzimidazole phosphoribosyltransferase (CobT)"/>
    <property type="match status" value="1"/>
</dbReference>
<keyword evidence="7 10" id="KW-0808">Transferase</keyword>
<dbReference type="RefSeq" id="WP_145720921.1">
    <property type="nucleotide sequence ID" value="NZ_BSPF01000079.1"/>
</dbReference>
<keyword evidence="5 10" id="KW-0169">Cobalamin biosynthesis</keyword>
<comment type="caution">
    <text evidence="11">The sequence shown here is derived from an EMBL/GenBank/DDBJ whole genome shotgun (WGS) entry which is preliminary data.</text>
</comment>
<dbReference type="Proteomes" id="UP000317122">
    <property type="component" value="Unassembled WGS sequence"/>
</dbReference>
<accession>A0A562NCK8</accession>
<proteinExistence type="inferred from homology"/>
<dbReference type="NCBIfam" id="NF000996">
    <property type="entry name" value="PRK00105.1"/>
    <property type="match status" value="1"/>
</dbReference>
<dbReference type="InterPro" id="IPR036087">
    <property type="entry name" value="Nict_dMeBzImd_PRibTrfase_sf"/>
</dbReference>
<dbReference type="InterPro" id="IPR023195">
    <property type="entry name" value="Nict_dMeBzImd_PRibTrfase_N"/>
</dbReference>
<dbReference type="UniPathway" id="UPA00061">
    <property type="reaction ID" value="UER00516"/>
</dbReference>
<evidence type="ECO:0000256" key="6">
    <source>
        <dbReference type="ARBA" id="ARBA00022676"/>
    </source>
</evidence>
<organism evidence="11 12">
    <name type="scientific">Mesorhizobium tianshanense</name>
    <dbReference type="NCBI Taxonomy" id="39844"/>
    <lineage>
        <taxon>Bacteria</taxon>
        <taxon>Pseudomonadati</taxon>
        <taxon>Pseudomonadota</taxon>
        <taxon>Alphaproteobacteria</taxon>
        <taxon>Hyphomicrobiales</taxon>
        <taxon>Phyllobacteriaceae</taxon>
        <taxon>Mesorhizobium</taxon>
    </lineage>
</organism>
<dbReference type="EC" id="2.4.2.21" evidence="3 10"/>
<gene>
    <name evidence="10" type="primary">cobT</name>
    <name evidence="11" type="ORF">IQ26_04959</name>
</gene>
<evidence type="ECO:0000313" key="11">
    <source>
        <dbReference type="EMBL" id="TWI29843.1"/>
    </source>
</evidence>
<comment type="catalytic activity">
    <reaction evidence="9 10">
        <text>5,6-dimethylbenzimidazole + nicotinate beta-D-ribonucleotide = alpha-ribazole 5'-phosphate + nicotinate + H(+)</text>
        <dbReference type="Rhea" id="RHEA:11196"/>
        <dbReference type="ChEBI" id="CHEBI:15378"/>
        <dbReference type="ChEBI" id="CHEBI:15890"/>
        <dbReference type="ChEBI" id="CHEBI:32544"/>
        <dbReference type="ChEBI" id="CHEBI:57502"/>
        <dbReference type="ChEBI" id="CHEBI:57918"/>
        <dbReference type="EC" id="2.4.2.21"/>
    </reaction>
</comment>
<dbReference type="Gene3D" id="1.10.1610.10">
    <property type="match status" value="1"/>
</dbReference>
<comment type="pathway">
    <text evidence="1 10">Nucleoside biosynthesis; alpha-ribazole biosynthesis; alpha-ribazole from 5,6-dimethylbenzimidazole: step 1/2.</text>
</comment>
<comment type="similarity">
    <text evidence="2 10">Belongs to the CobT family.</text>
</comment>
<keyword evidence="12" id="KW-1185">Reference proteome</keyword>
<dbReference type="EMBL" id="VLKT01000034">
    <property type="protein sequence ID" value="TWI29843.1"/>
    <property type="molecule type" value="Genomic_DNA"/>
</dbReference>
<dbReference type="NCBIfam" id="TIGR03160">
    <property type="entry name" value="cobT_DBIPRT"/>
    <property type="match status" value="1"/>
</dbReference>
<dbReference type="InterPro" id="IPR003200">
    <property type="entry name" value="Nict_dMeBzImd_PRibTrfase"/>
</dbReference>
<feature type="active site" description="Proton acceptor" evidence="10">
    <location>
        <position position="309"/>
    </location>
</feature>
<evidence type="ECO:0000256" key="10">
    <source>
        <dbReference type="HAMAP-Rule" id="MF_00230"/>
    </source>
</evidence>
<keyword evidence="6 10" id="KW-0328">Glycosyltransferase</keyword>
<evidence type="ECO:0000256" key="1">
    <source>
        <dbReference type="ARBA" id="ARBA00005049"/>
    </source>
</evidence>
<name>A0A562NCK8_9HYPH</name>
<evidence type="ECO:0000256" key="5">
    <source>
        <dbReference type="ARBA" id="ARBA00022573"/>
    </source>
</evidence>
<evidence type="ECO:0000256" key="8">
    <source>
        <dbReference type="ARBA" id="ARBA00030686"/>
    </source>
</evidence>
<protein>
    <recommendedName>
        <fullName evidence="4 10">Nicotinate-nucleotide--dimethylbenzimidazole phosphoribosyltransferase</fullName>
        <shortName evidence="10">NN:DBI PRT</shortName>
        <ecNumber evidence="3 10">2.4.2.21</ecNumber>
    </recommendedName>
    <alternativeName>
        <fullName evidence="8 10">N(1)-alpha-phosphoribosyltransferase</fullName>
    </alternativeName>
</protein>
<dbReference type="CDD" id="cd02439">
    <property type="entry name" value="DMB-PRT_CobT"/>
    <property type="match status" value="1"/>
</dbReference>
<evidence type="ECO:0000256" key="2">
    <source>
        <dbReference type="ARBA" id="ARBA00007110"/>
    </source>
</evidence>
<sequence length="341" mass="35023">MSFKSSPFKSLDELRAACLDLPAGSDAAANAVARRQDTLTKPQGSLGRLETIAAWLARWQGRDMPKLDRVKVFVFAGNHGVTAQGVSAYPSEVTVQMVANFAGGGAAINQLARIAGAELDVIPLDLDHPTGDFTQGPAMDDEAFLAAVSAGYGAVPKDLDLVCFGEMGIGNTTLAAAISAALFGGGAEKWTGRGTGVDDAGLVRKITAIEAGLKRHTEALADPLMVAAALGGRELAAIFGATLAARQLGVPVLLDGFVCTAAAAPLARLHPTGLAHTIAAHVSAESGHRRLLEALDLPPLLDLGMRLGEGSGACLAVNVVRSALECHARMASFAEAGVSEK</sequence>
<dbReference type="HAMAP" id="MF_00230">
    <property type="entry name" value="CobT"/>
    <property type="match status" value="1"/>
</dbReference>
<dbReference type="OrthoDB" id="9781491at2"/>
<evidence type="ECO:0000256" key="9">
    <source>
        <dbReference type="ARBA" id="ARBA00047340"/>
    </source>
</evidence>
<dbReference type="Gene3D" id="3.40.50.10210">
    <property type="match status" value="1"/>
</dbReference>
<dbReference type="AlphaFoldDB" id="A0A562NCK8"/>